<dbReference type="AlphaFoldDB" id="A0AAN4W3R3"/>
<feature type="chain" id="PRO_5042998125" description="Acyl-coenzyme A:6-aminopenicillanic acid acyl-transferase" evidence="1">
    <location>
        <begin position="21"/>
        <end position="386"/>
    </location>
</feature>
<dbReference type="RefSeq" id="WP_338240154.1">
    <property type="nucleotide sequence ID" value="NZ_BQKE01000014.1"/>
</dbReference>
<accession>A0AAN4W3R3</accession>
<reference evidence="2 3" key="1">
    <citation type="submission" date="2021-12" db="EMBL/GenBank/DDBJ databases">
        <title>Genome sequencing of bacteria with rrn-lacking chromosome and rrn-plasmid.</title>
        <authorList>
            <person name="Anda M."/>
            <person name="Iwasaki W."/>
        </authorList>
    </citation>
    <scope>NUCLEOTIDE SEQUENCE [LARGE SCALE GENOMIC DNA]</scope>
    <source>
        <strain evidence="2 3">NBRC 15940</strain>
    </source>
</reference>
<evidence type="ECO:0000256" key="1">
    <source>
        <dbReference type="SAM" id="SignalP"/>
    </source>
</evidence>
<evidence type="ECO:0000313" key="2">
    <source>
        <dbReference type="EMBL" id="GJM65106.1"/>
    </source>
</evidence>
<gene>
    <name evidence="2" type="ORF">PEDI_56580</name>
</gene>
<dbReference type="EMBL" id="BQKE01000014">
    <property type="protein sequence ID" value="GJM65106.1"/>
    <property type="molecule type" value="Genomic_DNA"/>
</dbReference>
<keyword evidence="3" id="KW-1185">Reference proteome</keyword>
<dbReference type="Gene3D" id="3.60.60.10">
    <property type="entry name" value="Penicillin V Acylase, Chain A"/>
    <property type="match status" value="1"/>
</dbReference>
<dbReference type="NCBIfam" id="NF040521">
    <property type="entry name" value="C45_proenzyme"/>
    <property type="match status" value="1"/>
</dbReference>
<organism evidence="2 3">
    <name type="scientific">Persicobacter diffluens</name>
    <dbReference type="NCBI Taxonomy" id="981"/>
    <lineage>
        <taxon>Bacteria</taxon>
        <taxon>Pseudomonadati</taxon>
        <taxon>Bacteroidota</taxon>
        <taxon>Cytophagia</taxon>
        <taxon>Cytophagales</taxon>
        <taxon>Persicobacteraceae</taxon>
        <taxon>Persicobacter</taxon>
    </lineage>
</organism>
<dbReference type="InterPro" id="IPR047794">
    <property type="entry name" value="C45_proenzyme-like"/>
</dbReference>
<evidence type="ECO:0008006" key="4">
    <source>
        <dbReference type="Google" id="ProtNLM"/>
    </source>
</evidence>
<feature type="signal peptide" evidence="1">
    <location>
        <begin position="1"/>
        <end position="20"/>
    </location>
</feature>
<keyword evidence="1" id="KW-0732">Signal</keyword>
<dbReference type="Proteomes" id="UP001310022">
    <property type="component" value="Unassembled WGS sequence"/>
</dbReference>
<name>A0AAN4W3R3_9BACT</name>
<sequence length="386" mass="42396">MKKFVLALALVICSVFATQAEIIQHTHQIAEVKFTGSSYALGRHVGEVAQDQILDGIGRFNKTLGVMLPGLSVESLSRNFKEKGVYAKLEQSSPDAAAYIKGLSDALGFEPDYLLSVGMSDEAILESQRNGGVGFLEAPAKCTVMGRTDSAGQAWAAANFDYMGVNYKGLIVLNHTNEDGQTKVIQTWAGLIPYGGITVGGQPLLMNTMADEGTYREKQKGNILAEGAVPSFHLSWEAYNQSSPEELREMYVHGDYTAFFSYIMVDAEGAATNFENAYGDDKLRVKSSNALAHSNHSLFVRHDFVDEKFGAHSLKRQAAADEFITTASMDVSHEEVIAFLQSKPLWKGRDKFMGTVTSTYFQVAGKKVDMYIHTDIGQEPVHIRNY</sequence>
<evidence type="ECO:0000313" key="3">
    <source>
        <dbReference type="Proteomes" id="UP001310022"/>
    </source>
</evidence>
<protein>
    <recommendedName>
        <fullName evidence="4">Acyl-coenzyme A:6-aminopenicillanic acid acyl-transferase</fullName>
    </recommendedName>
</protein>
<proteinExistence type="predicted"/>
<comment type="caution">
    <text evidence="2">The sequence shown here is derived from an EMBL/GenBank/DDBJ whole genome shotgun (WGS) entry which is preliminary data.</text>
</comment>